<evidence type="ECO:0000313" key="2">
    <source>
        <dbReference type="Proteomes" id="UP000276776"/>
    </source>
</evidence>
<evidence type="ECO:0000313" key="1">
    <source>
        <dbReference type="EMBL" id="VDN06734.1"/>
    </source>
</evidence>
<evidence type="ECO:0000313" key="3">
    <source>
        <dbReference type="WBParaSite" id="TCLT_0000913501-mRNA-1"/>
    </source>
</evidence>
<reference evidence="1 2" key="2">
    <citation type="submission" date="2018-11" db="EMBL/GenBank/DDBJ databases">
        <authorList>
            <consortium name="Pathogen Informatics"/>
        </authorList>
    </citation>
    <scope>NUCLEOTIDE SEQUENCE [LARGE SCALE GENOMIC DNA]</scope>
</reference>
<dbReference type="GO" id="GO:0003676">
    <property type="term" value="F:nucleic acid binding"/>
    <property type="evidence" value="ECO:0007669"/>
    <property type="project" value="InterPro"/>
</dbReference>
<dbReference type="OMA" id="PWALICS"/>
<dbReference type="OrthoDB" id="5800150at2759"/>
<sequence length="300" mass="34698">MLHALLDPAKMVDLLAFPWVLVCSVPNEDIIPNLRYNLRSFAIWLTKLLQQKAVEYGCTHRFDKQPKAIFYTTPGNEVEVRKTYSAIHQDYPEVMVVIHILPVPNSLEYRLMKELADKYDLIRQGILLENAINQFEEGNMENVIGNILQWFNRCMSRFVALEEKNRSNFTLLLGQEDHCINLTSFAMTNVIESVQKVLHGKDDTVFNNSNMKSVVEVYGYPLCFNEFDIANIFKHYRIVKVVKNANKAMVQFVNEIHAVQAILEYNEIFIDSEHILSVLPTHPTINEQVKIALSDKPYFS</sequence>
<dbReference type="InterPro" id="IPR035979">
    <property type="entry name" value="RBD_domain_sf"/>
</dbReference>
<dbReference type="STRING" id="103827.A0A0N5D7S5"/>
<gene>
    <name evidence="1" type="ORF">TCLT_LOCUS9124</name>
</gene>
<organism evidence="3">
    <name type="scientific">Thelazia callipaeda</name>
    <name type="common">Oriental eyeworm</name>
    <name type="synonym">Parasitic nematode</name>
    <dbReference type="NCBI Taxonomy" id="103827"/>
    <lineage>
        <taxon>Eukaryota</taxon>
        <taxon>Metazoa</taxon>
        <taxon>Ecdysozoa</taxon>
        <taxon>Nematoda</taxon>
        <taxon>Chromadorea</taxon>
        <taxon>Rhabditida</taxon>
        <taxon>Spirurina</taxon>
        <taxon>Spiruromorpha</taxon>
        <taxon>Thelazioidea</taxon>
        <taxon>Thelaziidae</taxon>
        <taxon>Thelazia</taxon>
    </lineage>
</organism>
<name>A0A0N5D7S5_THECL</name>
<reference evidence="3" key="1">
    <citation type="submission" date="2017-02" db="UniProtKB">
        <authorList>
            <consortium name="WormBaseParasite"/>
        </authorList>
    </citation>
    <scope>IDENTIFICATION</scope>
</reference>
<dbReference type="SUPFAM" id="SSF54928">
    <property type="entry name" value="RNA-binding domain, RBD"/>
    <property type="match status" value="1"/>
</dbReference>
<proteinExistence type="predicted"/>
<dbReference type="WBParaSite" id="TCLT_0000913501-mRNA-1">
    <property type="protein sequence ID" value="TCLT_0000913501-mRNA-1"/>
    <property type="gene ID" value="TCLT_0000913501"/>
</dbReference>
<dbReference type="AlphaFoldDB" id="A0A0N5D7S5"/>
<dbReference type="EMBL" id="UYYF01004735">
    <property type="protein sequence ID" value="VDN06734.1"/>
    <property type="molecule type" value="Genomic_DNA"/>
</dbReference>
<accession>A0A0N5D7S5</accession>
<keyword evidence="2" id="KW-1185">Reference proteome</keyword>
<dbReference type="Proteomes" id="UP000276776">
    <property type="component" value="Unassembled WGS sequence"/>
</dbReference>
<protein>
    <submittedName>
        <fullName evidence="3">RRM domain-containing protein</fullName>
    </submittedName>
</protein>